<dbReference type="InterPro" id="IPR041698">
    <property type="entry name" value="Methyltransf_25"/>
</dbReference>
<dbReference type="EMBL" id="AGWK01000053">
    <property type="protein sequence ID" value="EHO66876.1"/>
    <property type="molecule type" value="Genomic_DNA"/>
</dbReference>
<sequence length="262" mass="30000">MAMTEKKMDAMQGHWVLARLGKRILRPGGMEMTRKMLEKLNVSTDDDVVEFAPGLGYTARLTVAKKPRSYTAVELNEEAAALVRRNVEPAYPALNVVTGNAADTGLPDSYATKVYGEAMLTMQSMEKKDAIVAEAARILKPGGRYGIHEIALQPAEISDEKKREIRHELQMGIRTSVHPLTRREWEELLGRHGMQVEYVYENGMLLLEPKRMIDDEGLWRFLLIQLRMLFNRNARQAVLRMRSCFRKYRRHLTGITIVARKM</sequence>
<dbReference type="Proteomes" id="UP000016023">
    <property type="component" value="Unassembled WGS sequence"/>
</dbReference>
<dbReference type="HOGENOM" id="CLU_039068_4_0_10"/>
<dbReference type="eggNOG" id="COG2226">
    <property type="taxonomic scope" value="Bacteria"/>
</dbReference>
<dbReference type="CDD" id="cd02440">
    <property type="entry name" value="AdoMet_MTases"/>
    <property type="match status" value="1"/>
</dbReference>
<accession>H1Q4U1</accession>
<reference evidence="2 3" key="1">
    <citation type="submission" date="2011-12" db="EMBL/GenBank/DDBJ databases">
        <title>The Genome Sequence of Prevotella micans F0438.</title>
        <authorList>
            <consortium name="The Broad Institute Genome Sequencing Platform"/>
            <person name="Earl A."/>
            <person name="Ward D."/>
            <person name="Feldgarden M."/>
            <person name="Gevers D."/>
            <person name="Izard J."/>
            <person name="Baranova O.V."/>
            <person name="Blanton J.M."/>
            <person name="Wade W.G."/>
            <person name="Dewhirst F.E."/>
            <person name="Young S.K."/>
            <person name="Zeng Q."/>
            <person name="Gargeya S."/>
            <person name="Fitzgerald M."/>
            <person name="Haas B."/>
            <person name="Abouelleil A."/>
            <person name="Alvarado L."/>
            <person name="Arachchi H.M."/>
            <person name="Berlin A."/>
            <person name="Chapman S.B."/>
            <person name="Gearin G."/>
            <person name="Goldberg J."/>
            <person name="Griggs A."/>
            <person name="Gujja S."/>
            <person name="Hansen M."/>
            <person name="Heiman D."/>
            <person name="Howarth C."/>
            <person name="Larimer J."/>
            <person name="Lui A."/>
            <person name="MacDonald P.J.P."/>
            <person name="McCowen C."/>
            <person name="Montmayeur A."/>
            <person name="Murphy C."/>
            <person name="Neiman D."/>
            <person name="Pearson M."/>
            <person name="Priest M."/>
            <person name="Roberts A."/>
            <person name="Saif S."/>
            <person name="Shea T."/>
            <person name="Sisk P."/>
            <person name="Stolte C."/>
            <person name="Sykes S."/>
            <person name="Wortman J."/>
            <person name="Nusbaum C."/>
            <person name="Birren B."/>
        </authorList>
    </citation>
    <scope>NUCLEOTIDE SEQUENCE [LARGE SCALE GENOMIC DNA]</scope>
    <source>
        <strain evidence="2 3">F0438</strain>
    </source>
</reference>
<evidence type="ECO:0000259" key="1">
    <source>
        <dbReference type="Pfam" id="PF13649"/>
    </source>
</evidence>
<keyword evidence="3" id="KW-1185">Reference proteome</keyword>
<protein>
    <recommendedName>
        <fullName evidence="1">Methyltransferase domain-containing protein</fullName>
    </recommendedName>
</protein>
<comment type="caution">
    <text evidence="2">The sequence shown here is derived from an EMBL/GenBank/DDBJ whole genome shotgun (WGS) entry which is preliminary data.</text>
</comment>
<feature type="domain" description="Methyltransferase" evidence="1">
    <location>
        <begin position="48"/>
        <end position="143"/>
    </location>
</feature>
<proteinExistence type="predicted"/>
<evidence type="ECO:0000313" key="3">
    <source>
        <dbReference type="Proteomes" id="UP000016023"/>
    </source>
</evidence>
<evidence type="ECO:0000313" key="2">
    <source>
        <dbReference type="EMBL" id="EHO66876.1"/>
    </source>
</evidence>
<dbReference type="PATRIC" id="fig|883158.3.peg.1932"/>
<dbReference type="InterPro" id="IPR029063">
    <property type="entry name" value="SAM-dependent_MTases_sf"/>
</dbReference>
<dbReference type="SUPFAM" id="SSF53335">
    <property type="entry name" value="S-adenosyl-L-methionine-dependent methyltransferases"/>
    <property type="match status" value="1"/>
</dbReference>
<gene>
    <name evidence="2" type="ORF">HMPREF9140_01929</name>
</gene>
<organism evidence="2 3">
    <name type="scientific">Prevotella micans F0438</name>
    <dbReference type="NCBI Taxonomy" id="883158"/>
    <lineage>
        <taxon>Bacteria</taxon>
        <taxon>Pseudomonadati</taxon>
        <taxon>Bacteroidota</taxon>
        <taxon>Bacteroidia</taxon>
        <taxon>Bacteroidales</taxon>
        <taxon>Prevotellaceae</taxon>
        <taxon>Prevotella</taxon>
    </lineage>
</organism>
<dbReference type="Gene3D" id="3.40.50.150">
    <property type="entry name" value="Vaccinia Virus protein VP39"/>
    <property type="match status" value="1"/>
</dbReference>
<dbReference type="AlphaFoldDB" id="H1Q4U1"/>
<dbReference type="Pfam" id="PF13649">
    <property type="entry name" value="Methyltransf_25"/>
    <property type="match status" value="1"/>
</dbReference>
<dbReference type="STRING" id="883158.HMPREF9140_01929"/>
<name>H1Q4U1_9BACT</name>